<dbReference type="OrthoDB" id="3263651at2759"/>
<dbReference type="HOGENOM" id="CLU_1768311_0_0_1"/>
<evidence type="ECO:0000313" key="1">
    <source>
        <dbReference type="EMBL" id="KIM36218.1"/>
    </source>
</evidence>
<name>A0A0C2XE88_HEBCY</name>
<sequence length="147" mass="16994">MNSRRYELTVAQFYRWMDILDDKPEEPKFNFLIWRIEVTRFDVLCYTCKIIGSPLPRASNEKLEPGDYCAYLDDGNGGPGGLKIIGPWASPTFRKLEIGTLQMLKNVPTAKNKLEHVSNLCPMRPNWFLRELEHLDGRTYPRSQGEG</sequence>
<reference evidence="2" key="2">
    <citation type="submission" date="2015-01" db="EMBL/GenBank/DDBJ databases">
        <title>Evolutionary Origins and Diversification of the Mycorrhizal Mutualists.</title>
        <authorList>
            <consortium name="DOE Joint Genome Institute"/>
            <consortium name="Mycorrhizal Genomics Consortium"/>
            <person name="Kohler A."/>
            <person name="Kuo A."/>
            <person name="Nagy L.G."/>
            <person name="Floudas D."/>
            <person name="Copeland A."/>
            <person name="Barry K.W."/>
            <person name="Cichocki N."/>
            <person name="Veneault-Fourrey C."/>
            <person name="LaButti K."/>
            <person name="Lindquist E.A."/>
            <person name="Lipzen A."/>
            <person name="Lundell T."/>
            <person name="Morin E."/>
            <person name="Murat C."/>
            <person name="Riley R."/>
            <person name="Ohm R."/>
            <person name="Sun H."/>
            <person name="Tunlid A."/>
            <person name="Henrissat B."/>
            <person name="Grigoriev I.V."/>
            <person name="Hibbett D.S."/>
            <person name="Martin F."/>
        </authorList>
    </citation>
    <scope>NUCLEOTIDE SEQUENCE [LARGE SCALE GENOMIC DNA]</scope>
    <source>
        <strain evidence="2">h7</strain>
    </source>
</reference>
<protein>
    <submittedName>
        <fullName evidence="1">Uncharacterized protein</fullName>
    </submittedName>
</protein>
<dbReference type="AlphaFoldDB" id="A0A0C2XE88"/>
<reference evidence="1 2" key="1">
    <citation type="submission" date="2014-04" db="EMBL/GenBank/DDBJ databases">
        <authorList>
            <consortium name="DOE Joint Genome Institute"/>
            <person name="Kuo A."/>
            <person name="Gay G."/>
            <person name="Dore J."/>
            <person name="Kohler A."/>
            <person name="Nagy L.G."/>
            <person name="Floudas D."/>
            <person name="Copeland A."/>
            <person name="Barry K.W."/>
            <person name="Cichocki N."/>
            <person name="Veneault-Fourrey C."/>
            <person name="LaButti K."/>
            <person name="Lindquist E.A."/>
            <person name="Lipzen A."/>
            <person name="Lundell T."/>
            <person name="Morin E."/>
            <person name="Murat C."/>
            <person name="Sun H."/>
            <person name="Tunlid A."/>
            <person name="Henrissat B."/>
            <person name="Grigoriev I.V."/>
            <person name="Hibbett D.S."/>
            <person name="Martin F."/>
            <person name="Nordberg H.P."/>
            <person name="Cantor M.N."/>
            <person name="Hua S.X."/>
        </authorList>
    </citation>
    <scope>NUCLEOTIDE SEQUENCE [LARGE SCALE GENOMIC DNA]</scope>
    <source>
        <strain evidence="2">h7</strain>
    </source>
</reference>
<organism evidence="1 2">
    <name type="scientific">Hebeloma cylindrosporum</name>
    <dbReference type="NCBI Taxonomy" id="76867"/>
    <lineage>
        <taxon>Eukaryota</taxon>
        <taxon>Fungi</taxon>
        <taxon>Dikarya</taxon>
        <taxon>Basidiomycota</taxon>
        <taxon>Agaricomycotina</taxon>
        <taxon>Agaricomycetes</taxon>
        <taxon>Agaricomycetidae</taxon>
        <taxon>Agaricales</taxon>
        <taxon>Agaricineae</taxon>
        <taxon>Hymenogastraceae</taxon>
        <taxon>Hebeloma</taxon>
    </lineage>
</organism>
<accession>A0A0C2XE88</accession>
<gene>
    <name evidence="1" type="ORF">M413DRAFT_318859</name>
</gene>
<keyword evidence="2" id="KW-1185">Reference proteome</keyword>
<proteinExistence type="predicted"/>
<dbReference type="EMBL" id="KN831807">
    <property type="protein sequence ID" value="KIM36218.1"/>
    <property type="molecule type" value="Genomic_DNA"/>
</dbReference>
<dbReference type="Proteomes" id="UP000053424">
    <property type="component" value="Unassembled WGS sequence"/>
</dbReference>
<evidence type="ECO:0000313" key="2">
    <source>
        <dbReference type="Proteomes" id="UP000053424"/>
    </source>
</evidence>